<protein>
    <submittedName>
        <fullName evidence="10">LANO_0C05138g1_1</fullName>
    </submittedName>
</protein>
<dbReference type="InterPro" id="IPR049317">
    <property type="entry name" value="GCIP-like_N"/>
</dbReference>
<keyword evidence="11" id="KW-1185">Reference proteome</keyword>
<sequence length="358" mass="39965">MSDATADVKTLVSTLRNDFVNTFTSKDELHALQPKTKLKDSNPTTELQKLSQIIKAHTTKIGIISQPQKFNANITAALRELQHFSNSVFFLFSLLPLFYQGKFTNYFNELLDSCILGLLNGINGFCDEIDQLLDAAPTDDSSVNAAAESEDPHSNTRLISVGKIWSSCDSLDELATTGNLGILNKKILVSAKLVGDTLAELEEWLVDPHVESDDPFGIGSESDNESDNESGSETGEKASPEMIKFVEEWQTKLKMIRLLLLSFSKSIASNDYKNKEPMVEQLDKLNNLHAIIVEKVDELISTVFMLGLDFDSQDEEIVDLSSQLNTSVRQMVQIIKTLTKGDDKKGKWIEVWDVKYFT</sequence>
<dbReference type="GO" id="GO:0005737">
    <property type="term" value="C:cytoplasm"/>
    <property type="evidence" value="ECO:0007669"/>
    <property type="project" value="UniProtKB-SubCell"/>
</dbReference>
<evidence type="ECO:0000313" key="10">
    <source>
        <dbReference type="EMBL" id="SCU85730.1"/>
    </source>
</evidence>
<dbReference type="PANTHER" id="PTHR15492">
    <property type="entry name" value="CYCLIN D1-BINDING PROTEIN 1"/>
    <property type="match status" value="1"/>
</dbReference>
<dbReference type="GO" id="GO:0005634">
    <property type="term" value="C:nucleus"/>
    <property type="evidence" value="ECO:0007669"/>
    <property type="project" value="UniProtKB-SubCell"/>
</dbReference>
<evidence type="ECO:0000256" key="4">
    <source>
        <dbReference type="ARBA" id="ARBA00022490"/>
    </source>
</evidence>
<keyword evidence="6" id="KW-0131">Cell cycle</keyword>
<organism evidence="10 11">
    <name type="scientific">Lachancea nothofagi CBS 11611</name>
    <dbReference type="NCBI Taxonomy" id="1266666"/>
    <lineage>
        <taxon>Eukaryota</taxon>
        <taxon>Fungi</taxon>
        <taxon>Dikarya</taxon>
        <taxon>Ascomycota</taxon>
        <taxon>Saccharomycotina</taxon>
        <taxon>Saccharomycetes</taxon>
        <taxon>Saccharomycetales</taxon>
        <taxon>Saccharomycetaceae</taxon>
        <taxon>Lachancea</taxon>
    </lineage>
</organism>
<comment type="similarity">
    <text evidence="3">Belongs to the CCNDBP1 family.</text>
</comment>
<evidence type="ECO:0000256" key="3">
    <source>
        <dbReference type="ARBA" id="ARBA00008940"/>
    </source>
</evidence>
<accession>A0A1G4J7D8</accession>
<dbReference type="EMBL" id="LT598446">
    <property type="protein sequence ID" value="SCU85730.1"/>
    <property type="molecule type" value="Genomic_DNA"/>
</dbReference>
<dbReference type="InterPro" id="IPR049318">
    <property type="entry name" value="GCIP_C"/>
</dbReference>
<dbReference type="PANTHER" id="PTHR15492:SF1">
    <property type="entry name" value="CYCLIN-D1-BINDING PROTEIN 1"/>
    <property type="match status" value="1"/>
</dbReference>
<dbReference type="Proteomes" id="UP000189911">
    <property type="component" value="Chromosome C"/>
</dbReference>
<dbReference type="AlphaFoldDB" id="A0A1G4J7D8"/>
<reference evidence="11" key="1">
    <citation type="submission" date="2016-03" db="EMBL/GenBank/DDBJ databases">
        <authorList>
            <person name="Devillers Hugo."/>
        </authorList>
    </citation>
    <scope>NUCLEOTIDE SEQUENCE [LARGE SCALE GENOMIC DNA]</scope>
</reference>
<evidence type="ECO:0000256" key="6">
    <source>
        <dbReference type="ARBA" id="ARBA00023306"/>
    </source>
</evidence>
<proteinExistence type="inferred from homology"/>
<keyword evidence="5" id="KW-0539">Nucleus</keyword>
<comment type="subcellular location">
    <subcellularLocation>
        <location evidence="2">Cytoplasm</location>
    </subcellularLocation>
    <subcellularLocation>
        <location evidence="1">Nucleus</location>
    </subcellularLocation>
</comment>
<keyword evidence="4" id="KW-0963">Cytoplasm</keyword>
<evidence type="ECO:0000313" key="11">
    <source>
        <dbReference type="Proteomes" id="UP000189911"/>
    </source>
</evidence>
<evidence type="ECO:0000256" key="7">
    <source>
        <dbReference type="SAM" id="MobiDB-lite"/>
    </source>
</evidence>
<gene>
    <name evidence="10" type="ORF">LANO_0C05138G</name>
</gene>
<feature type="domain" description="Cyclin-D1-binding protein 1-like N-terminal" evidence="8">
    <location>
        <begin position="46"/>
        <end position="205"/>
    </location>
</feature>
<dbReference type="Pfam" id="PF20936">
    <property type="entry name" value="GCIP_C"/>
    <property type="match status" value="1"/>
</dbReference>
<evidence type="ECO:0000256" key="2">
    <source>
        <dbReference type="ARBA" id="ARBA00004496"/>
    </source>
</evidence>
<evidence type="ECO:0000256" key="5">
    <source>
        <dbReference type="ARBA" id="ARBA00023242"/>
    </source>
</evidence>
<dbReference type="OrthoDB" id="4088536at2759"/>
<dbReference type="InterPro" id="IPR026907">
    <property type="entry name" value="GCIP-like"/>
</dbReference>
<feature type="domain" description="Cyclin-D1-binding protein 1-like C-terminal" evidence="9">
    <location>
        <begin position="225"/>
        <end position="326"/>
    </location>
</feature>
<evidence type="ECO:0000259" key="9">
    <source>
        <dbReference type="Pfam" id="PF20936"/>
    </source>
</evidence>
<name>A0A1G4J7D8_9SACH</name>
<dbReference type="Pfam" id="PF13324">
    <property type="entry name" value="GCIP_N"/>
    <property type="match status" value="1"/>
</dbReference>
<feature type="region of interest" description="Disordered" evidence="7">
    <location>
        <begin position="210"/>
        <end position="241"/>
    </location>
</feature>
<evidence type="ECO:0000256" key="1">
    <source>
        <dbReference type="ARBA" id="ARBA00004123"/>
    </source>
</evidence>
<dbReference type="Gene3D" id="1.20.1410.10">
    <property type="entry name" value="I/LWEQ domain"/>
    <property type="match status" value="1"/>
</dbReference>
<evidence type="ECO:0000259" key="8">
    <source>
        <dbReference type="Pfam" id="PF13324"/>
    </source>
</evidence>